<organism evidence="2 3">
    <name type="scientific">Methylopila jiangsuensis</name>
    <dbReference type="NCBI Taxonomy" id="586230"/>
    <lineage>
        <taxon>Bacteria</taxon>
        <taxon>Pseudomonadati</taxon>
        <taxon>Pseudomonadota</taxon>
        <taxon>Alphaproteobacteria</taxon>
        <taxon>Hyphomicrobiales</taxon>
        <taxon>Methylopilaceae</taxon>
        <taxon>Methylopila</taxon>
    </lineage>
</organism>
<evidence type="ECO:0000313" key="3">
    <source>
        <dbReference type="Proteomes" id="UP001143364"/>
    </source>
</evidence>
<evidence type="ECO:0000256" key="1">
    <source>
        <dbReference type="SAM" id="Phobius"/>
    </source>
</evidence>
<dbReference type="RefSeq" id="WP_271203395.1">
    <property type="nucleotide sequence ID" value="NZ_BSFK01000005.1"/>
</dbReference>
<dbReference type="Pfam" id="PF06170">
    <property type="entry name" value="DUF983"/>
    <property type="match status" value="1"/>
</dbReference>
<evidence type="ECO:0000313" key="2">
    <source>
        <dbReference type="EMBL" id="GLK75445.1"/>
    </source>
</evidence>
<dbReference type="AlphaFoldDB" id="A0A9W6N2M9"/>
<protein>
    <recommendedName>
        <fullName evidence="4">DUF983 domain-containing protein</fullName>
    </recommendedName>
</protein>
<accession>A0A9W6N2M9</accession>
<evidence type="ECO:0008006" key="4">
    <source>
        <dbReference type="Google" id="ProtNLM"/>
    </source>
</evidence>
<dbReference type="InterPro" id="IPR009325">
    <property type="entry name" value="DUF983"/>
</dbReference>
<comment type="caution">
    <text evidence="2">The sequence shown here is derived from an EMBL/GenBank/DDBJ whole genome shotgun (WGS) entry which is preliminary data.</text>
</comment>
<dbReference type="Proteomes" id="UP001143364">
    <property type="component" value="Unassembled WGS sequence"/>
</dbReference>
<keyword evidence="1" id="KW-0812">Transmembrane</keyword>
<keyword evidence="1" id="KW-1133">Transmembrane helix</keyword>
<keyword evidence="3" id="KW-1185">Reference proteome</keyword>
<feature type="transmembrane region" description="Helical" evidence="1">
    <location>
        <begin position="93"/>
        <end position="112"/>
    </location>
</feature>
<keyword evidence="1" id="KW-0472">Membrane</keyword>
<gene>
    <name evidence="2" type="ORF">GCM10008171_06990</name>
</gene>
<dbReference type="EMBL" id="BSFK01000005">
    <property type="protein sequence ID" value="GLK75445.1"/>
    <property type="molecule type" value="Genomic_DNA"/>
</dbReference>
<feature type="transmembrane region" description="Helical" evidence="1">
    <location>
        <begin position="68"/>
        <end position="87"/>
    </location>
</feature>
<dbReference type="NCBIfam" id="NF004633">
    <property type="entry name" value="PRK05978.1"/>
    <property type="match status" value="1"/>
</dbReference>
<reference evidence="2" key="2">
    <citation type="submission" date="2023-01" db="EMBL/GenBank/DDBJ databases">
        <authorList>
            <person name="Sun Q."/>
            <person name="Evtushenko L."/>
        </authorList>
    </citation>
    <scope>NUCLEOTIDE SEQUENCE</scope>
    <source>
        <strain evidence="2">VKM B-2555</strain>
    </source>
</reference>
<proteinExistence type="predicted"/>
<sequence length="151" mass="16078">MTAHYHAAAPEKPADARSVPEAMKRGLMLRCPACGEGRLFNAYLKVAPACAACGEELHHQRADDAPPYVVISIVAHIVVAGLMAVELAYKPEIWVHLIIWIPLTIGLSLALLPPVKGALVGLQWALRMHGFGGATDEDHLAGAKPNGPARP</sequence>
<reference evidence="2" key="1">
    <citation type="journal article" date="2014" name="Int. J. Syst. Evol. Microbiol.">
        <title>Complete genome sequence of Corynebacterium casei LMG S-19264T (=DSM 44701T), isolated from a smear-ripened cheese.</title>
        <authorList>
            <consortium name="US DOE Joint Genome Institute (JGI-PGF)"/>
            <person name="Walter F."/>
            <person name="Albersmeier A."/>
            <person name="Kalinowski J."/>
            <person name="Ruckert C."/>
        </authorList>
    </citation>
    <scope>NUCLEOTIDE SEQUENCE</scope>
    <source>
        <strain evidence="2">VKM B-2555</strain>
    </source>
</reference>
<name>A0A9W6N2M9_9HYPH</name>